<dbReference type="PANTHER" id="PTHR33677:SF3">
    <property type="entry name" value="COPPER-SENSING TRANSCRIPTIONAL REPRESSOR RICR"/>
    <property type="match status" value="1"/>
</dbReference>
<name>A0A7C1FK47_9CHLR</name>
<dbReference type="EMBL" id="DSMG01000207">
    <property type="protein sequence ID" value="HDX33836.1"/>
    <property type="molecule type" value="Genomic_DNA"/>
</dbReference>
<organism evidence="1">
    <name type="scientific">Caldilinea aerophila</name>
    <dbReference type="NCBI Taxonomy" id="133453"/>
    <lineage>
        <taxon>Bacteria</taxon>
        <taxon>Bacillati</taxon>
        <taxon>Chloroflexota</taxon>
        <taxon>Caldilineae</taxon>
        <taxon>Caldilineales</taxon>
        <taxon>Caldilineaceae</taxon>
        <taxon>Caldilinea</taxon>
    </lineage>
</organism>
<proteinExistence type="predicted"/>
<dbReference type="Pfam" id="PF02583">
    <property type="entry name" value="Trns_repr_metal"/>
    <property type="match status" value="1"/>
</dbReference>
<dbReference type="GO" id="GO:0003677">
    <property type="term" value="F:DNA binding"/>
    <property type="evidence" value="ECO:0007669"/>
    <property type="project" value="InterPro"/>
</dbReference>
<sequence>MIDPERKRELINRLRSIEGHVRGIERMVEEDAYCMDILRQVKAVQQALERVSALTLENHLNTCVTTAIRSQDEAEKARVVAEIMDVFKATGKL</sequence>
<dbReference type="GO" id="GO:0045892">
    <property type="term" value="P:negative regulation of DNA-templated transcription"/>
    <property type="evidence" value="ECO:0007669"/>
    <property type="project" value="UniProtKB-ARBA"/>
</dbReference>
<comment type="caution">
    <text evidence="1">The sequence shown here is derived from an EMBL/GenBank/DDBJ whole genome shotgun (WGS) entry which is preliminary data.</text>
</comment>
<dbReference type="GO" id="GO:0046872">
    <property type="term" value="F:metal ion binding"/>
    <property type="evidence" value="ECO:0007669"/>
    <property type="project" value="InterPro"/>
</dbReference>
<dbReference type="PANTHER" id="PTHR33677">
    <property type="entry name" value="TRANSCRIPTIONAL REPRESSOR FRMR-RELATED"/>
    <property type="match status" value="1"/>
</dbReference>
<reference evidence="1" key="1">
    <citation type="journal article" date="2020" name="mSystems">
        <title>Genome- and Community-Level Interaction Insights into Carbon Utilization and Element Cycling Functions of Hydrothermarchaeota in Hydrothermal Sediment.</title>
        <authorList>
            <person name="Zhou Z."/>
            <person name="Liu Y."/>
            <person name="Xu W."/>
            <person name="Pan J."/>
            <person name="Luo Z.H."/>
            <person name="Li M."/>
        </authorList>
    </citation>
    <scope>NUCLEOTIDE SEQUENCE [LARGE SCALE GENOMIC DNA]</scope>
    <source>
        <strain evidence="1">SpSt-289</strain>
    </source>
</reference>
<accession>A0A7C1FK47</accession>
<dbReference type="InterPro" id="IPR003735">
    <property type="entry name" value="Metal_Tscrpt_repr"/>
</dbReference>
<evidence type="ECO:0000313" key="1">
    <source>
        <dbReference type="EMBL" id="HDX33836.1"/>
    </source>
</evidence>
<gene>
    <name evidence="1" type="ORF">ENQ20_20490</name>
</gene>
<dbReference type="OMA" id="TIVFEHH"/>
<dbReference type="Gene3D" id="1.20.58.1000">
    <property type="entry name" value="Metal-sensitive repressor, helix protomer"/>
    <property type="match status" value="1"/>
</dbReference>
<protein>
    <submittedName>
        <fullName evidence="1">Metal-sensing transcriptional repressor</fullName>
    </submittedName>
</protein>
<dbReference type="CDD" id="cd10151">
    <property type="entry name" value="TthCsoR-like_DUF156"/>
    <property type="match status" value="1"/>
</dbReference>
<dbReference type="AlphaFoldDB" id="A0A7C1FK47"/>
<dbReference type="InterPro" id="IPR038390">
    <property type="entry name" value="Metal_Tscrpt_repr_sf"/>
</dbReference>